<proteinExistence type="predicted"/>
<reference evidence="1" key="1">
    <citation type="submission" date="2021-02" db="EMBL/GenBank/DDBJ databases">
        <authorList>
            <person name="Dougan E. K."/>
            <person name="Rhodes N."/>
            <person name="Thang M."/>
            <person name="Chan C."/>
        </authorList>
    </citation>
    <scope>NUCLEOTIDE SEQUENCE</scope>
</reference>
<dbReference type="AlphaFoldDB" id="A0A813LQJ4"/>
<evidence type="ECO:0000313" key="2">
    <source>
        <dbReference type="Proteomes" id="UP000626109"/>
    </source>
</evidence>
<evidence type="ECO:0000313" key="1">
    <source>
        <dbReference type="EMBL" id="CAE8735791.1"/>
    </source>
</evidence>
<dbReference type="EMBL" id="CAJNNW010036590">
    <property type="protein sequence ID" value="CAE8735791.1"/>
    <property type="molecule type" value="Genomic_DNA"/>
</dbReference>
<dbReference type="Proteomes" id="UP000626109">
    <property type="component" value="Unassembled WGS sequence"/>
</dbReference>
<gene>
    <name evidence="1" type="ORF">PGLA2088_LOCUS48027</name>
</gene>
<protein>
    <submittedName>
        <fullName evidence="1">Uncharacterized protein</fullName>
    </submittedName>
</protein>
<comment type="caution">
    <text evidence="1">The sequence shown here is derived from an EMBL/GenBank/DDBJ whole genome shotgun (WGS) entry which is preliminary data.</text>
</comment>
<accession>A0A813LQJ4</accession>
<organism evidence="1 2">
    <name type="scientific">Polarella glacialis</name>
    <name type="common">Dinoflagellate</name>
    <dbReference type="NCBI Taxonomy" id="89957"/>
    <lineage>
        <taxon>Eukaryota</taxon>
        <taxon>Sar</taxon>
        <taxon>Alveolata</taxon>
        <taxon>Dinophyceae</taxon>
        <taxon>Suessiales</taxon>
        <taxon>Suessiaceae</taxon>
        <taxon>Polarella</taxon>
    </lineage>
</organism>
<name>A0A813LQJ4_POLGL</name>
<sequence length="421" mass="47587">MATQQVSFLDFPWVLDYILATRFNCSLRQVRRAVCSIVLTLRTILAAAVELGSLVSQDAENVDGAISAKPFIDNMIHVITECLKNFPLCLDSEFFHSFLEPLPSHLRFLCGNFHPLTHMRFEDSARQKAFECQTKAITQALSDLPSQCSNLELYMSSQEPVLKQIQFIKEHLRAPLWMLMHDFRSLQEEERLLVEDVRAAVRATAELQARETGGELPTWPQTLGDTLLLLLPLWKLSALAVNKGQDSLTHFVASPPLAANLGAQRLLRRLIEALLSDKADFIDIALWFAAEPSSAALLTSSEAVGFLLPEASNDEEFTKFRKEGLPRIQQNLTGIQGHLLRMPKHLRTHVSAYWRKAVEEVHLFLQLYLRIIEAFLEVQTEVRSFVHNHLFIELVIGLPPLTRLADDSRSSATSLCTPLNR</sequence>